<gene>
    <name evidence="3" type="ORF">HMPREF1218_1561</name>
</gene>
<dbReference type="AlphaFoldDB" id="U2MEE9"/>
<feature type="domain" description="Fibronectin type-III" evidence="2">
    <location>
        <begin position="522"/>
        <end position="616"/>
    </location>
</feature>
<dbReference type="Gene3D" id="2.60.40.10">
    <property type="entry name" value="Immunoglobulins"/>
    <property type="match status" value="1"/>
</dbReference>
<dbReference type="InterPro" id="IPR003961">
    <property type="entry name" value="FN3_dom"/>
</dbReference>
<dbReference type="InterPro" id="IPR036116">
    <property type="entry name" value="FN3_sf"/>
</dbReference>
<keyword evidence="4" id="KW-1185">Reference proteome</keyword>
<comment type="caution">
    <text evidence="3">The sequence shown here is derived from an EMBL/GenBank/DDBJ whole genome shotgun (WGS) entry which is preliminary data.</text>
</comment>
<sequence>MQTKRWSFILLCNFLILSSYAEGFRLTAFHPAINGFSQGEKPLIRSQKDASDNQGIYRMWGDIEYKGDPWVRNISRPNTITHGLYNRHIALWASHGRFYNAKTGAWEWQRPNLFGTNEDLFTQTIVVPYLIPMLQNAGAVVFTPRERDWQKNEIIVDNDGNTDASVYTETTAKDIWRSTNTRGFAQHTGAYANGENPFEAGTARMTKTTTKERNTSEIVYRPQIPEAGRYAVYVSYQTVAGSISDAQYTIFHKGQKTIFKVNQQMGGSTWVYLGTFDFDRGCNPYNQVVLSNKSSQHGVVTADAVRFGGGMGNIQRGGDVSCLPRSLEGARYYAQWAGAPYSVYNTKGGEDDYGDDINARSNMVNWLAGGSVFVPSLEGKGVPLELSLAVHSDAGFAENGTSLVGSLAICTTDYNDGRLNTNISRMISRDFADALLSDVTRDIRQTYHDWARRDLLDRNYSETRNPEIPSAILETMSHQNFPDMLRGQDPNFRFTLARSIYKTILRFITTQHGQSYTVEPLAPTDFAIAFVGKNKIKLSWTAVQDSLEPTASPTSYNVYMATGTGGFNNGRRTKRPSLTLELEPGVHYRFKVTAVNRGGESFPTEVLSAVYRSNAAKTILVVNGFHRLSGPTVINTEFEQGFDLNRDAGVSEGLTAGWAGAQQCFDKSCMGIEGPGGLGFGGDEMAGRFVMGNTFDYVATHTEAIASVARYNVVSCSSRAIESGKVQIGTYPCVDLILGLEKFTPSALRFYKTFTPKMQKILRAYTQKHGRLMVSGAYLGSDQTNTNGERFLAEVLKVKFSGTNRLDTLPYIKGMEQEFEIYQALNDKHYAAIAPDILEPLTPAYCALRYQNEQSAGVAYDGSDYKCFTMAFPFECIRSPKVRNDIMRGILTYLLK</sequence>
<dbReference type="Gene3D" id="3.40.630.40">
    <property type="entry name" value="Zn-dependent exopeptidases"/>
    <property type="match status" value="1"/>
</dbReference>
<dbReference type="InterPro" id="IPR013783">
    <property type="entry name" value="Ig-like_fold"/>
</dbReference>
<feature type="signal peptide" evidence="1">
    <location>
        <begin position="1"/>
        <end position="21"/>
    </location>
</feature>
<dbReference type="PATRIC" id="fig|1081904.3.peg.1781"/>
<accession>U2MEE9</accession>
<evidence type="ECO:0000313" key="4">
    <source>
        <dbReference type="Proteomes" id="UP000016600"/>
    </source>
</evidence>
<dbReference type="CDD" id="cd00063">
    <property type="entry name" value="FN3"/>
    <property type="match status" value="1"/>
</dbReference>
<dbReference type="Proteomes" id="UP000016600">
    <property type="component" value="Unassembled WGS sequence"/>
</dbReference>
<dbReference type="InterPro" id="IPR033803">
    <property type="entry name" value="CBD-like_Golvesin-Xly"/>
</dbReference>
<dbReference type="Pfam" id="PF25275">
    <property type="entry name" value="Golvesin_C"/>
    <property type="match status" value="1"/>
</dbReference>
<organism evidence="3 4">
    <name type="scientific">Hoylesella pleuritidis F0068</name>
    <dbReference type="NCBI Taxonomy" id="1081904"/>
    <lineage>
        <taxon>Bacteria</taxon>
        <taxon>Pseudomonadati</taxon>
        <taxon>Bacteroidota</taxon>
        <taxon>Bacteroidia</taxon>
        <taxon>Bacteroidales</taxon>
        <taxon>Prevotellaceae</taxon>
        <taxon>Hoylesella</taxon>
    </lineage>
</organism>
<dbReference type="PROSITE" id="PS50853">
    <property type="entry name" value="FN3"/>
    <property type="match status" value="1"/>
</dbReference>
<reference evidence="3 4" key="1">
    <citation type="submission" date="2013-08" db="EMBL/GenBank/DDBJ databases">
        <authorList>
            <person name="Durkin A.S."/>
            <person name="Haft D.R."/>
            <person name="McCorrison J."/>
            <person name="Torralba M."/>
            <person name="Gillis M."/>
            <person name="Haft D.H."/>
            <person name="Methe B."/>
            <person name="Sutton G."/>
            <person name="Nelson K.E."/>
        </authorList>
    </citation>
    <scope>NUCLEOTIDE SEQUENCE [LARGE SCALE GENOMIC DNA]</scope>
    <source>
        <strain evidence="3 4">F0068</strain>
    </source>
</reference>
<evidence type="ECO:0000256" key="1">
    <source>
        <dbReference type="SAM" id="SignalP"/>
    </source>
</evidence>
<dbReference type="SMART" id="SM00060">
    <property type="entry name" value="FN3"/>
    <property type="match status" value="1"/>
</dbReference>
<dbReference type="EMBL" id="AWET01000040">
    <property type="protein sequence ID" value="ERK00030.1"/>
    <property type="molecule type" value="Genomic_DNA"/>
</dbReference>
<dbReference type="RefSeq" id="WP_021584380.1">
    <property type="nucleotide sequence ID" value="NZ_AWET01000040.1"/>
</dbReference>
<dbReference type="SUPFAM" id="SSF49265">
    <property type="entry name" value="Fibronectin type III"/>
    <property type="match status" value="1"/>
</dbReference>
<evidence type="ECO:0000313" key="3">
    <source>
        <dbReference type="EMBL" id="ERK00030.1"/>
    </source>
</evidence>
<proteinExistence type="predicted"/>
<dbReference type="Pfam" id="PF00041">
    <property type="entry name" value="fn3"/>
    <property type="match status" value="1"/>
</dbReference>
<protein>
    <submittedName>
        <fullName evidence="3">Fibronectin type III domain protein</fullName>
    </submittedName>
</protein>
<feature type="chain" id="PRO_5004632550" evidence="1">
    <location>
        <begin position="22"/>
        <end position="896"/>
    </location>
</feature>
<name>U2MEE9_9BACT</name>
<keyword evidence="1" id="KW-0732">Signal</keyword>
<evidence type="ECO:0000259" key="2">
    <source>
        <dbReference type="PROSITE" id="PS50853"/>
    </source>
</evidence>